<evidence type="ECO:0000256" key="2">
    <source>
        <dbReference type="ARBA" id="ARBA00006683"/>
    </source>
</evidence>
<dbReference type="EMBL" id="AP019695">
    <property type="protein sequence ID" value="BBK23525.1"/>
    <property type="molecule type" value="Genomic_DNA"/>
</dbReference>
<feature type="transmembrane region" description="Helical" evidence="7">
    <location>
        <begin position="31"/>
        <end position="52"/>
    </location>
</feature>
<dbReference type="GO" id="GO:0005886">
    <property type="term" value="C:plasma membrane"/>
    <property type="evidence" value="ECO:0007669"/>
    <property type="project" value="UniProtKB-SubCell"/>
</dbReference>
<dbReference type="Pfam" id="PF02706">
    <property type="entry name" value="Wzz"/>
    <property type="match status" value="1"/>
</dbReference>
<dbReference type="AlphaFoldDB" id="A0A6N4TM96"/>
<evidence type="ECO:0000259" key="9">
    <source>
        <dbReference type="Pfam" id="PF13807"/>
    </source>
</evidence>
<accession>A0A6N4TM96</accession>
<evidence type="ECO:0000256" key="4">
    <source>
        <dbReference type="ARBA" id="ARBA00022692"/>
    </source>
</evidence>
<gene>
    <name evidence="10" type="ORF">Aargi30884_24280</name>
</gene>
<evidence type="ECO:0000256" key="1">
    <source>
        <dbReference type="ARBA" id="ARBA00004651"/>
    </source>
</evidence>
<evidence type="ECO:0000256" key="7">
    <source>
        <dbReference type="SAM" id="Phobius"/>
    </source>
</evidence>
<reference evidence="11" key="1">
    <citation type="submission" date="2019-05" db="EMBL/GenBank/DDBJ databases">
        <title>Complete genome sequencing of Absiella argi strain JCM 30884.</title>
        <authorList>
            <person name="Sakamoto M."/>
            <person name="Murakami T."/>
            <person name="Mori H."/>
        </authorList>
    </citation>
    <scope>NUCLEOTIDE SEQUENCE [LARGE SCALE GENOMIC DNA]</scope>
    <source>
        <strain evidence="11">JCM 30884</strain>
    </source>
</reference>
<dbReference type="Proteomes" id="UP000464754">
    <property type="component" value="Chromosome"/>
</dbReference>
<dbReference type="Pfam" id="PF13807">
    <property type="entry name" value="GNVR"/>
    <property type="match status" value="1"/>
</dbReference>
<dbReference type="RefSeq" id="WP_163052340.1">
    <property type="nucleotide sequence ID" value="NZ_AP019695.1"/>
</dbReference>
<dbReference type="InterPro" id="IPR032807">
    <property type="entry name" value="GNVR"/>
</dbReference>
<dbReference type="InterPro" id="IPR050445">
    <property type="entry name" value="Bact_polysacc_biosynth/exp"/>
</dbReference>
<proteinExistence type="inferred from homology"/>
<dbReference type="InterPro" id="IPR003856">
    <property type="entry name" value="LPS_length_determ_N"/>
</dbReference>
<evidence type="ECO:0008006" key="12">
    <source>
        <dbReference type="Google" id="ProtNLM"/>
    </source>
</evidence>
<keyword evidence="3" id="KW-1003">Cell membrane</keyword>
<dbReference type="KEGG" id="aarg:Aargi30884_24280"/>
<dbReference type="PANTHER" id="PTHR32309:SF13">
    <property type="entry name" value="FERRIC ENTEROBACTIN TRANSPORT PROTEIN FEPE"/>
    <property type="match status" value="1"/>
</dbReference>
<dbReference type="PANTHER" id="PTHR32309">
    <property type="entry name" value="TYROSINE-PROTEIN KINASE"/>
    <property type="match status" value="1"/>
</dbReference>
<keyword evidence="5 7" id="KW-1133">Transmembrane helix</keyword>
<evidence type="ECO:0000256" key="6">
    <source>
        <dbReference type="ARBA" id="ARBA00023136"/>
    </source>
</evidence>
<keyword evidence="11" id="KW-1185">Reference proteome</keyword>
<keyword evidence="6 7" id="KW-0472">Membrane</keyword>
<protein>
    <recommendedName>
        <fullName evidence="12">Capsular polysaccharide biosynthesis protein</fullName>
    </recommendedName>
</protein>
<organism evidence="10 11">
    <name type="scientific">Amedibacterium intestinale</name>
    <dbReference type="NCBI Taxonomy" id="2583452"/>
    <lineage>
        <taxon>Bacteria</taxon>
        <taxon>Bacillati</taxon>
        <taxon>Bacillota</taxon>
        <taxon>Erysipelotrichia</taxon>
        <taxon>Erysipelotrichales</taxon>
        <taxon>Erysipelotrichaceae</taxon>
        <taxon>Amedibacterium</taxon>
    </lineage>
</organism>
<comment type="subcellular location">
    <subcellularLocation>
        <location evidence="1">Cell membrane</location>
        <topology evidence="1">Multi-pass membrane protein</topology>
    </subcellularLocation>
</comment>
<evidence type="ECO:0000256" key="5">
    <source>
        <dbReference type="ARBA" id="ARBA00022989"/>
    </source>
</evidence>
<evidence type="ECO:0000259" key="8">
    <source>
        <dbReference type="Pfam" id="PF02706"/>
    </source>
</evidence>
<dbReference type="GO" id="GO:0004713">
    <property type="term" value="F:protein tyrosine kinase activity"/>
    <property type="evidence" value="ECO:0007669"/>
    <property type="project" value="TreeGrafter"/>
</dbReference>
<feature type="domain" description="Polysaccharide chain length determinant N-terminal" evidence="8">
    <location>
        <begin position="15"/>
        <end position="105"/>
    </location>
</feature>
<keyword evidence="4 7" id="KW-0812">Transmembrane</keyword>
<comment type="similarity">
    <text evidence="2">Belongs to the CpsC/CapA family.</text>
</comment>
<sequence>MEEIRNTTESNEEIEIDLSRLFNEIKKKLKFIILLAVIGAIVAFIFTTMFVIKKYASSADIYPKTNTTDTGTLDYNALNANTKMVNNYMAIIQGDSVLDVVTKNLKLEDRGEDFVKSTISVTNEANTEIIKITATTDDPKLSKDIVDETVSQFISYVKDKIDVKNIMILNQAKVEETPVAPNVKMNVVIGALLGIMISGGIVVLRFLLDKRLHTKDDVEAYLEIPVLAEVPYFEDK</sequence>
<feature type="transmembrane region" description="Helical" evidence="7">
    <location>
        <begin position="187"/>
        <end position="208"/>
    </location>
</feature>
<name>A0A6N4TM96_9FIRM</name>
<evidence type="ECO:0000256" key="3">
    <source>
        <dbReference type="ARBA" id="ARBA00022475"/>
    </source>
</evidence>
<evidence type="ECO:0000313" key="10">
    <source>
        <dbReference type="EMBL" id="BBK23525.1"/>
    </source>
</evidence>
<evidence type="ECO:0000313" key="11">
    <source>
        <dbReference type="Proteomes" id="UP000464754"/>
    </source>
</evidence>
<feature type="domain" description="Tyrosine-protein kinase G-rich" evidence="9">
    <location>
        <begin position="158"/>
        <end position="205"/>
    </location>
</feature>